<protein>
    <submittedName>
        <fullName evidence="4">Oxidoreductase</fullName>
    </submittedName>
</protein>
<reference evidence="4" key="1">
    <citation type="journal article" date="2020" name="Stud. Mycol.">
        <title>101 Dothideomycetes genomes: a test case for predicting lifestyles and emergence of pathogens.</title>
        <authorList>
            <person name="Haridas S."/>
            <person name="Albert R."/>
            <person name="Binder M."/>
            <person name="Bloem J."/>
            <person name="Labutti K."/>
            <person name="Salamov A."/>
            <person name="Andreopoulos B."/>
            <person name="Baker S."/>
            <person name="Barry K."/>
            <person name="Bills G."/>
            <person name="Bluhm B."/>
            <person name="Cannon C."/>
            <person name="Castanera R."/>
            <person name="Culley D."/>
            <person name="Daum C."/>
            <person name="Ezra D."/>
            <person name="Gonzalez J."/>
            <person name="Henrissat B."/>
            <person name="Kuo A."/>
            <person name="Liang C."/>
            <person name="Lipzen A."/>
            <person name="Lutzoni F."/>
            <person name="Magnuson J."/>
            <person name="Mondo S."/>
            <person name="Nolan M."/>
            <person name="Ohm R."/>
            <person name="Pangilinan J."/>
            <person name="Park H.-J."/>
            <person name="Ramirez L."/>
            <person name="Alfaro M."/>
            <person name="Sun H."/>
            <person name="Tritt A."/>
            <person name="Yoshinaga Y."/>
            <person name="Zwiers L.-H."/>
            <person name="Turgeon B."/>
            <person name="Goodwin S."/>
            <person name="Spatafora J."/>
            <person name="Crous P."/>
            <person name="Grigoriev I."/>
        </authorList>
    </citation>
    <scope>NUCLEOTIDE SEQUENCE</scope>
    <source>
        <strain evidence="4">CBS 207.26</strain>
    </source>
</reference>
<keyword evidence="2" id="KW-0560">Oxidoreductase</keyword>
<evidence type="ECO:0000313" key="5">
    <source>
        <dbReference type="Proteomes" id="UP000800200"/>
    </source>
</evidence>
<evidence type="ECO:0000256" key="1">
    <source>
        <dbReference type="ARBA" id="ARBA00006484"/>
    </source>
</evidence>
<proteinExistence type="inferred from homology"/>
<dbReference type="SUPFAM" id="SSF51735">
    <property type="entry name" value="NAD(P)-binding Rossmann-fold domains"/>
    <property type="match status" value="1"/>
</dbReference>
<evidence type="ECO:0000256" key="3">
    <source>
        <dbReference type="RuleBase" id="RU000363"/>
    </source>
</evidence>
<dbReference type="GO" id="GO:0019433">
    <property type="term" value="P:triglyceride catabolic process"/>
    <property type="evidence" value="ECO:0007669"/>
    <property type="project" value="TreeGrafter"/>
</dbReference>
<dbReference type="GO" id="GO:0005811">
    <property type="term" value="C:lipid droplet"/>
    <property type="evidence" value="ECO:0007669"/>
    <property type="project" value="TreeGrafter"/>
</dbReference>
<keyword evidence="5" id="KW-1185">Reference proteome</keyword>
<sequence length="292" mass="31545">MPKSVLITGCSAGGIGFSLAKSFQNRGVTVFATARDLSKMSGLEKLPNIVLLPLDVTSPSSIADVVEAVKAKTGGKLDYLVNNSGRQYVMPALDADIEEGKRMFDVNFWGVLRMIQAFSELLVESKGTIVNIGSIAAYLHSPYSSMSADNQFRSRVLTDPGIYNASKAALHMFDETLRIELAPLGVEVLTIVTGSIETAILTNGPQPKVSPSSHYYSLEKDIKERAKGNDGYKRMKADEFAEGVVGDVLRGATGKVWRGENATATRIASVLMPMPVMDRVLLNGTRLENPKS</sequence>
<accession>A0A6A6ETD6</accession>
<dbReference type="GO" id="GO:0005783">
    <property type="term" value="C:endoplasmic reticulum"/>
    <property type="evidence" value="ECO:0007669"/>
    <property type="project" value="TreeGrafter"/>
</dbReference>
<name>A0A6A6ETD6_9PEZI</name>
<dbReference type="PRINTS" id="PR00080">
    <property type="entry name" value="SDRFAMILY"/>
</dbReference>
<gene>
    <name evidence="4" type="ORF">K469DRAFT_689275</name>
</gene>
<evidence type="ECO:0000256" key="2">
    <source>
        <dbReference type="ARBA" id="ARBA00023002"/>
    </source>
</evidence>
<dbReference type="Gene3D" id="3.40.50.720">
    <property type="entry name" value="NAD(P)-binding Rossmann-like Domain"/>
    <property type="match status" value="1"/>
</dbReference>
<dbReference type="EMBL" id="ML994612">
    <property type="protein sequence ID" value="KAF2194252.1"/>
    <property type="molecule type" value="Genomic_DNA"/>
</dbReference>
<dbReference type="PANTHER" id="PTHR44169:SF6">
    <property type="entry name" value="NADPH-DEPENDENT 1-ACYLDIHYDROXYACETONE PHOSPHATE REDUCTASE"/>
    <property type="match status" value="1"/>
</dbReference>
<dbReference type="PRINTS" id="PR00081">
    <property type="entry name" value="GDHRDH"/>
</dbReference>
<comment type="similarity">
    <text evidence="1 3">Belongs to the short-chain dehydrogenases/reductases (SDR) family.</text>
</comment>
<dbReference type="Proteomes" id="UP000800200">
    <property type="component" value="Unassembled WGS sequence"/>
</dbReference>
<dbReference type="GO" id="GO:0004806">
    <property type="term" value="F:triacylglycerol lipase activity"/>
    <property type="evidence" value="ECO:0007669"/>
    <property type="project" value="TreeGrafter"/>
</dbReference>
<dbReference type="AlphaFoldDB" id="A0A6A6ETD6"/>
<evidence type="ECO:0000313" key="4">
    <source>
        <dbReference type="EMBL" id="KAF2194252.1"/>
    </source>
</evidence>
<dbReference type="OrthoDB" id="2102561at2759"/>
<dbReference type="GO" id="GO:0000140">
    <property type="term" value="F:acylglycerone-phosphate reductase (NADP+) activity"/>
    <property type="evidence" value="ECO:0007669"/>
    <property type="project" value="TreeGrafter"/>
</dbReference>
<dbReference type="InterPro" id="IPR036291">
    <property type="entry name" value="NAD(P)-bd_dom_sf"/>
</dbReference>
<dbReference type="Pfam" id="PF00106">
    <property type="entry name" value="adh_short"/>
    <property type="match status" value="1"/>
</dbReference>
<organism evidence="4 5">
    <name type="scientific">Zopfia rhizophila CBS 207.26</name>
    <dbReference type="NCBI Taxonomy" id="1314779"/>
    <lineage>
        <taxon>Eukaryota</taxon>
        <taxon>Fungi</taxon>
        <taxon>Dikarya</taxon>
        <taxon>Ascomycota</taxon>
        <taxon>Pezizomycotina</taxon>
        <taxon>Dothideomycetes</taxon>
        <taxon>Dothideomycetes incertae sedis</taxon>
        <taxon>Zopfiaceae</taxon>
        <taxon>Zopfia</taxon>
    </lineage>
</organism>
<dbReference type="GO" id="GO:0006654">
    <property type="term" value="P:phosphatidic acid biosynthetic process"/>
    <property type="evidence" value="ECO:0007669"/>
    <property type="project" value="TreeGrafter"/>
</dbReference>
<dbReference type="InterPro" id="IPR002347">
    <property type="entry name" value="SDR_fam"/>
</dbReference>
<dbReference type="PANTHER" id="PTHR44169">
    <property type="entry name" value="NADPH-DEPENDENT 1-ACYLDIHYDROXYACETONE PHOSPHATE REDUCTASE"/>
    <property type="match status" value="1"/>
</dbReference>
<dbReference type="CDD" id="cd05374">
    <property type="entry name" value="17beta-HSD-like_SDR_c"/>
    <property type="match status" value="1"/>
</dbReference>